<dbReference type="PANTHER" id="PTHR46481">
    <property type="entry name" value="ZINC FINGER BED DOMAIN-CONTAINING PROTEIN 4"/>
    <property type="match status" value="1"/>
</dbReference>
<feature type="domain" description="HAT C-terminal dimerisation" evidence="2">
    <location>
        <begin position="302"/>
        <end position="383"/>
    </location>
</feature>
<accession>A0A6P5Z7S5</accession>
<sequence length="383" mass="44229">MIILNELPFRFVESKGFRHCISVACPRFRVHHDGQLLGILYQLYIDEKTHLKQFMKSSFTRVSLTTDTWTSLQRVNYMCLTAHFIDKDWKLNKKILNFCPISSHKGEAIGKTVEKCLHDSGIDKIFTIAVDNASSNDVTIAYLRKKFNNAGTSILGGKYLHLRCIARIVNLIVCDGLKEMNETIARVKGTIRYMRQLPSRLAKFKESQKFERAFDAFDDVDPYYRASLMIKKVHQAIEDLFNEYKRMLEPQSEQVGESSQVSQMSQPTDDESENGMTKKKESFKSKYKRYRIEHGKDEHKSELAKYLSEEPDNDDSDDFDVLTWWKLNSHRFPILFHLARDVLAILISTIAFESTFSTGSRVLDAYMSSLTPKIVQALICAQD</sequence>
<evidence type="ECO:0000313" key="3">
    <source>
        <dbReference type="Proteomes" id="UP000515121"/>
    </source>
</evidence>
<protein>
    <submittedName>
        <fullName evidence="4">Zinc finger BED domain-containing protein RICESLEEPER 2-like</fullName>
    </submittedName>
</protein>
<feature type="compositionally biased region" description="Low complexity" evidence="1">
    <location>
        <begin position="251"/>
        <end position="266"/>
    </location>
</feature>
<dbReference type="InterPro" id="IPR012337">
    <property type="entry name" value="RNaseH-like_sf"/>
</dbReference>
<keyword evidence="3" id="KW-1185">Reference proteome</keyword>
<dbReference type="GO" id="GO:0046983">
    <property type="term" value="F:protein dimerization activity"/>
    <property type="evidence" value="ECO:0007669"/>
    <property type="project" value="InterPro"/>
</dbReference>
<evidence type="ECO:0000259" key="2">
    <source>
        <dbReference type="Pfam" id="PF05699"/>
    </source>
</evidence>
<feature type="region of interest" description="Disordered" evidence="1">
    <location>
        <begin position="251"/>
        <end position="282"/>
    </location>
</feature>
<evidence type="ECO:0000256" key="1">
    <source>
        <dbReference type="SAM" id="MobiDB-lite"/>
    </source>
</evidence>
<organism evidence="3 4">
    <name type="scientific">Durio zibethinus</name>
    <name type="common">Durian</name>
    <dbReference type="NCBI Taxonomy" id="66656"/>
    <lineage>
        <taxon>Eukaryota</taxon>
        <taxon>Viridiplantae</taxon>
        <taxon>Streptophyta</taxon>
        <taxon>Embryophyta</taxon>
        <taxon>Tracheophyta</taxon>
        <taxon>Spermatophyta</taxon>
        <taxon>Magnoliopsida</taxon>
        <taxon>eudicotyledons</taxon>
        <taxon>Gunneridae</taxon>
        <taxon>Pentapetalae</taxon>
        <taxon>rosids</taxon>
        <taxon>malvids</taxon>
        <taxon>Malvales</taxon>
        <taxon>Malvaceae</taxon>
        <taxon>Helicteroideae</taxon>
        <taxon>Durio</taxon>
    </lineage>
</organism>
<proteinExistence type="predicted"/>
<dbReference type="SUPFAM" id="SSF53098">
    <property type="entry name" value="Ribonuclease H-like"/>
    <property type="match status" value="1"/>
</dbReference>
<dbReference type="Pfam" id="PF05699">
    <property type="entry name" value="Dimer_Tnp_hAT"/>
    <property type="match status" value="1"/>
</dbReference>
<dbReference type="RefSeq" id="XP_022748818.1">
    <property type="nucleotide sequence ID" value="XM_022893083.1"/>
</dbReference>
<dbReference type="InterPro" id="IPR008906">
    <property type="entry name" value="HATC_C_dom"/>
</dbReference>
<dbReference type="PANTHER" id="PTHR46481:SF7">
    <property type="entry name" value="ZINC FINGER BED DOMAIN-CONTAINING PROTEIN RICESLEEPER 2-LIKE"/>
    <property type="match status" value="1"/>
</dbReference>
<evidence type="ECO:0000313" key="4">
    <source>
        <dbReference type="RefSeq" id="XP_022748818.1"/>
    </source>
</evidence>
<reference evidence="4" key="1">
    <citation type="submission" date="2025-08" db="UniProtKB">
        <authorList>
            <consortium name="RefSeq"/>
        </authorList>
    </citation>
    <scope>IDENTIFICATION</scope>
    <source>
        <tissue evidence="4">Fruit stalk</tissue>
    </source>
</reference>
<dbReference type="KEGG" id="dzi:111298317"/>
<dbReference type="InterPro" id="IPR052035">
    <property type="entry name" value="ZnF_BED_domain_contain"/>
</dbReference>
<gene>
    <name evidence="4" type="primary">LOC111298317</name>
</gene>
<dbReference type="OrthoDB" id="1001555at2759"/>
<name>A0A6P5Z7S5_DURZI</name>
<dbReference type="Proteomes" id="UP000515121">
    <property type="component" value="Unplaced"/>
</dbReference>
<dbReference type="AlphaFoldDB" id="A0A6P5Z7S5"/>
<dbReference type="GeneID" id="111298317"/>